<protein>
    <submittedName>
        <fullName evidence="1">DUF3987 domain-containing protein</fullName>
    </submittedName>
</protein>
<dbReference type="Pfam" id="PF13148">
    <property type="entry name" value="DUF3987"/>
    <property type="match status" value="1"/>
</dbReference>
<dbReference type="AlphaFoldDB" id="A0A4S3M6A2"/>
<sequence>MIANEIKNAIIPFKAEEPQMLVRPTAVGEAYPVDALGPLEQVVTSVQKMTQAPVAIAAQSALAVAALCVQGWADVETLRGSVPCSLFCLTIAESGERKSSCDRLLMQGVADFEKWLMQSYKKEISDFKLNQEIWNGQRKRLLAAAIGEDPVTAAAAKKTLLALGDEPQPPVLPIVTVQEPTLEGLYKAFQFGRLSLGLLSDEAGGLIGGHAMNKDNKLKTISGLSVYWDGTGVKRVRAGDEPSWVCGRRLSIHLMAQPVVLGPLLGDAEVSGQGFLARCLIAAPASTIGTRTARGYSAQYEEEVKAFNTRVFELLALPMPTDKHQKQLCPRKLCLSEDARECLYDFYDKVERGQAAGNLYAHVHSFASKAAEQAARIAGILTLWADPNASHVTVETMRCSIRLAHFYLGEASRLSQHGQIDKQIQLAEQLRLWLQSQSKYDEVFTGYILQEGPNSVRDRKTLTPLLSILESTGWLIRLPEGTVIDGRARKEAYRIVRRGEF</sequence>
<gene>
    <name evidence="1" type="ORF">E7681_14220</name>
</gene>
<reference evidence="1 2" key="1">
    <citation type="submission" date="2019-04" db="EMBL/GenBank/DDBJ databases">
        <title>Draft genome sequence of Youngimonas vesicularis.</title>
        <authorList>
            <person name="Hameed A."/>
        </authorList>
    </citation>
    <scope>NUCLEOTIDE SEQUENCE [LARGE SCALE GENOMIC DNA]</scope>
    <source>
        <strain evidence="1 2">CC-AMW-E</strain>
    </source>
</reference>
<name>A0A4S3M6A2_9RHOB</name>
<dbReference type="InterPro" id="IPR025048">
    <property type="entry name" value="DUF3987"/>
</dbReference>
<dbReference type="EMBL" id="SSMD01000007">
    <property type="protein sequence ID" value="THD72580.1"/>
    <property type="molecule type" value="Genomic_DNA"/>
</dbReference>
<dbReference type="Proteomes" id="UP000306113">
    <property type="component" value="Unassembled WGS sequence"/>
</dbReference>
<dbReference type="RefSeq" id="WP_136339978.1">
    <property type="nucleotide sequence ID" value="NZ_SSMD01000007.1"/>
</dbReference>
<evidence type="ECO:0000313" key="2">
    <source>
        <dbReference type="Proteomes" id="UP000306113"/>
    </source>
</evidence>
<dbReference type="OrthoDB" id="9067983at2"/>
<comment type="caution">
    <text evidence="1">The sequence shown here is derived from an EMBL/GenBank/DDBJ whole genome shotgun (WGS) entry which is preliminary data.</text>
</comment>
<proteinExistence type="predicted"/>
<accession>A0A4S3M6A2</accession>
<evidence type="ECO:0000313" key="1">
    <source>
        <dbReference type="EMBL" id="THD72580.1"/>
    </source>
</evidence>
<keyword evidence="2" id="KW-1185">Reference proteome</keyword>
<organism evidence="1 2">
    <name type="scientific">Thalassobius vesicularis</name>
    <dbReference type="NCBI Taxonomy" id="1294297"/>
    <lineage>
        <taxon>Bacteria</taxon>
        <taxon>Pseudomonadati</taxon>
        <taxon>Pseudomonadota</taxon>
        <taxon>Alphaproteobacteria</taxon>
        <taxon>Rhodobacterales</taxon>
        <taxon>Roseobacteraceae</taxon>
        <taxon>Thalassovita</taxon>
    </lineage>
</organism>